<feature type="chain" id="PRO_5002713148" evidence="1">
    <location>
        <begin position="35"/>
        <end position="850"/>
    </location>
</feature>
<evidence type="ECO:0000313" key="2">
    <source>
        <dbReference type="EMBL" id="ABU57777.1"/>
    </source>
</evidence>
<dbReference type="SUPFAM" id="SSF117281">
    <property type="entry name" value="Kelch motif"/>
    <property type="match status" value="1"/>
</dbReference>
<proteinExistence type="predicted"/>
<dbReference type="RefSeq" id="WP_012120204.1">
    <property type="nucleotide sequence ID" value="NC_009767.1"/>
</dbReference>
<dbReference type="KEGG" id="rca:Rcas_1685"/>
<protein>
    <submittedName>
        <fullName evidence="2">Kelch repeat-containing protein</fullName>
    </submittedName>
</protein>
<feature type="signal peptide" evidence="1">
    <location>
        <begin position="1"/>
        <end position="34"/>
    </location>
</feature>
<reference evidence="2 3" key="1">
    <citation type="submission" date="2007-08" db="EMBL/GenBank/DDBJ databases">
        <title>Complete sequence of Roseiflexus castenholzii DSM 13941.</title>
        <authorList>
            <consortium name="US DOE Joint Genome Institute"/>
            <person name="Copeland A."/>
            <person name="Lucas S."/>
            <person name="Lapidus A."/>
            <person name="Barry K."/>
            <person name="Glavina del Rio T."/>
            <person name="Dalin E."/>
            <person name="Tice H."/>
            <person name="Pitluck S."/>
            <person name="Thompson L.S."/>
            <person name="Brettin T."/>
            <person name="Bruce D."/>
            <person name="Detter J.C."/>
            <person name="Han C."/>
            <person name="Tapia R."/>
            <person name="Schmutz J."/>
            <person name="Larimer F."/>
            <person name="Land M."/>
            <person name="Hauser L."/>
            <person name="Kyrpides N."/>
            <person name="Mikhailova N."/>
            <person name="Bryant D.A."/>
            <person name="Hanada S."/>
            <person name="Tsukatani Y."/>
            <person name="Richardson P."/>
        </authorList>
    </citation>
    <scope>NUCLEOTIDE SEQUENCE [LARGE SCALE GENOMIC DNA]</scope>
    <source>
        <strain evidence="3">DSM 13941 / HLO8</strain>
    </source>
</reference>
<dbReference type="OrthoDB" id="136608at2"/>
<gene>
    <name evidence="2" type="ordered locus">Rcas_1685</name>
</gene>
<dbReference type="Pfam" id="PF01344">
    <property type="entry name" value="Kelch_1"/>
    <property type="match status" value="1"/>
</dbReference>
<keyword evidence="3" id="KW-1185">Reference proteome</keyword>
<dbReference type="eggNOG" id="ENOG502ZIW0">
    <property type="taxonomic scope" value="Bacteria"/>
</dbReference>
<accession>A7NJV7</accession>
<name>A7NJV7_ROSCS</name>
<keyword evidence="1" id="KW-0732">Signal</keyword>
<dbReference type="Gene3D" id="2.120.10.80">
    <property type="entry name" value="Kelch-type beta propeller"/>
    <property type="match status" value="2"/>
</dbReference>
<sequence>MTHTTRLSGTMRVLMLIAALLTALAIIPSAPADASVIRFVALDDTQPEFGAGARILTSVVPSTLNNDPIPGQVTEPYAGAKTGSQGALALAAIRALRWGQIPDSPLPAARTEVGAAVIGNTIWVVGGSSAGGTTYHDTVYRGTVNTNYGQPGAGVITWATSTPLPSVSHWDTAPYNNSLSARTNAAVAARRTGGNAGNLYVIGGAVAPGSTFSSNSVLVGDVDTNGNLTWRNPSSPYRLPATVGLEGARAFVHTTTAGKTFLYVVGGIKDQAGPTPPTMSNVVYYAEINADGSLSLGSNNRTWSQTSLPAGVSDTAVTVGRYTKDDGTVQDMFFIYGGRNNASNENLDTNTVLKGVINPTTGAITWEDSTTGGNAVLPANRNGHGAVEFNGSIYVIGGRTGGTINRNGYASYIDPTNLGLFKDGTLNFYQDDFGALPSSAAPGRRNPGVVLVPTSNPNYAFAYLIGGTDGSAPSSQVFRATIGPSDDQTFYPTTGYYYSKPFSMLDLVNEQQATVRKMTWLTNIDAANGGDIRLEYRVYSPSSGNCNDTEGGWSEVRDPDAGSGRFSKFNPSGAAYAINTQEYGEGQRLPPGNCFQYRATFTRGTAQNASPVLLRLGMEVIIPGNPDLNWPNNAVTTTQNADNTTRGVEVRLRNQNQINPPTQPANVCHASQPGCNPEGTFYVDVFIFPPGVTPIMPTLPLFAPGGNSLSNPALAPYHRACLQIPKWVMQKDVTFTIAETFRWSDIKTVGIDGCVSAATNARNNTGKILRDFFDQGSGTYKVILVADSHTDLKGLVYESDAADGNHPAELNNVSAIFDVPFVAGGAPPPDGPAPPPDEPPTRVFLPLVMR</sequence>
<evidence type="ECO:0000313" key="3">
    <source>
        <dbReference type="Proteomes" id="UP000000263"/>
    </source>
</evidence>
<dbReference type="InterPro" id="IPR006652">
    <property type="entry name" value="Kelch_1"/>
</dbReference>
<dbReference type="PANTHER" id="PTHR23244">
    <property type="entry name" value="KELCH REPEAT DOMAIN"/>
    <property type="match status" value="1"/>
</dbReference>
<dbReference type="AlphaFoldDB" id="A7NJV7"/>
<dbReference type="EMBL" id="CP000804">
    <property type="protein sequence ID" value="ABU57777.1"/>
    <property type="molecule type" value="Genomic_DNA"/>
</dbReference>
<dbReference type="STRING" id="383372.Rcas_1685"/>
<dbReference type="InterPro" id="IPR015915">
    <property type="entry name" value="Kelch-typ_b-propeller"/>
</dbReference>
<evidence type="ECO:0000256" key="1">
    <source>
        <dbReference type="SAM" id="SignalP"/>
    </source>
</evidence>
<organism evidence="2 3">
    <name type="scientific">Roseiflexus castenholzii (strain DSM 13941 / HLO8)</name>
    <dbReference type="NCBI Taxonomy" id="383372"/>
    <lineage>
        <taxon>Bacteria</taxon>
        <taxon>Bacillati</taxon>
        <taxon>Chloroflexota</taxon>
        <taxon>Chloroflexia</taxon>
        <taxon>Chloroflexales</taxon>
        <taxon>Roseiflexineae</taxon>
        <taxon>Roseiflexaceae</taxon>
        <taxon>Roseiflexus</taxon>
    </lineage>
</organism>
<dbReference type="Proteomes" id="UP000000263">
    <property type="component" value="Chromosome"/>
</dbReference>
<dbReference type="HOGENOM" id="CLU_335508_0_0_0"/>